<keyword evidence="1" id="KW-0472">Membrane</keyword>
<comment type="caution">
    <text evidence="2">The sequence shown here is derived from an EMBL/GenBank/DDBJ whole genome shotgun (WGS) entry which is preliminary data.</text>
</comment>
<evidence type="ECO:0000313" key="2">
    <source>
        <dbReference type="EMBL" id="MBA5628524.1"/>
    </source>
</evidence>
<feature type="transmembrane region" description="Helical" evidence="1">
    <location>
        <begin position="113"/>
        <end position="131"/>
    </location>
</feature>
<feature type="transmembrane region" description="Helical" evidence="1">
    <location>
        <begin position="184"/>
        <end position="202"/>
    </location>
</feature>
<evidence type="ECO:0000313" key="3">
    <source>
        <dbReference type="Proteomes" id="UP000552241"/>
    </source>
</evidence>
<organism evidence="2 3">
    <name type="scientific">Moheibacter lacus</name>
    <dbReference type="NCBI Taxonomy" id="2745851"/>
    <lineage>
        <taxon>Bacteria</taxon>
        <taxon>Pseudomonadati</taxon>
        <taxon>Bacteroidota</taxon>
        <taxon>Flavobacteriia</taxon>
        <taxon>Flavobacteriales</taxon>
        <taxon>Weeksellaceae</taxon>
        <taxon>Moheibacter</taxon>
    </lineage>
</organism>
<dbReference type="GO" id="GO:0008381">
    <property type="term" value="F:mechanosensitive monoatomic ion channel activity"/>
    <property type="evidence" value="ECO:0007669"/>
    <property type="project" value="InterPro"/>
</dbReference>
<dbReference type="Gene3D" id="1.10.287.1260">
    <property type="match status" value="1"/>
</dbReference>
<feature type="transmembrane region" description="Helical" evidence="1">
    <location>
        <begin position="74"/>
        <end position="93"/>
    </location>
</feature>
<name>A0A838ZJI9_9FLAO</name>
<protein>
    <submittedName>
        <fullName evidence="2">Small-conductance mechanosensitive channel</fullName>
    </submittedName>
</protein>
<gene>
    <name evidence="2" type="ORF">HU137_01920</name>
</gene>
<dbReference type="PANTHER" id="PTHR30221">
    <property type="entry name" value="SMALL-CONDUCTANCE MECHANOSENSITIVE CHANNEL"/>
    <property type="match status" value="1"/>
</dbReference>
<dbReference type="RefSeq" id="WP_182042119.1">
    <property type="nucleotide sequence ID" value="NZ_JACDZE010000001.1"/>
</dbReference>
<feature type="transmembrane region" description="Helical" evidence="1">
    <location>
        <begin position="22"/>
        <end position="43"/>
    </location>
</feature>
<keyword evidence="1" id="KW-0812">Transmembrane</keyword>
<evidence type="ECO:0000256" key="1">
    <source>
        <dbReference type="SAM" id="Phobius"/>
    </source>
</evidence>
<keyword evidence="1" id="KW-1133">Transmembrane helix</keyword>
<proteinExistence type="predicted"/>
<dbReference type="Proteomes" id="UP000552241">
    <property type="component" value="Unassembled WGS sequence"/>
</dbReference>
<accession>A0A838ZJI9</accession>
<dbReference type="EMBL" id="JACDZE010000001">
    <property type="protein sequence ID" value="MBA5628524.1"/>
    <property type="molecule type" value="Genomic_DNA"/>
</dbReference>
<dbReference type="InterPro" id="IPR045275">
    <property type="entry name" value="MscS_archaea/bacteria_type"/>
</dbReference>
<sequence>MELPFYIVENFYANFLEALPEILKGIGFVVGAFLLYYILIWIVKRILKYSKIEKANDLLNEMDFLQNMNIQLNLSKIILGGLKFIYVLIVMIIGSEFLQLHIVSEQIGKLLEYLPKLFVGLVIFILGVYLASQARKLIYAMIKSIDSGGAKAISSLVFYLIFVFVSITALNQVGIDTKIISDNLTYIIGAALIAVTIAVGLGSKDIVYRLILGFYTKKNLEIGMKIQIGQEIGIIENIDNICLVLKTNKEKIVYPIKNITDYEIKILNT</sequence>
<reference evidence="2 3" key="1">
    <citation type="submission" date="2020-07" db="EMBL/GenBank/DDBJ databases">
        <title>Moheibacter lacus sp. nov., a member of the family Flavobacteriaceae isolated from freshwater lake sediment.</title>
        <authorList>
            <person name="Liu Y."/>
        </authorList>
    </citation>
    <scope>NUCLEOTIDE SEQUENCE [LARGE SCALE GENOMIC DNA]</scope>
    <source>
        <strain evidence="2 3">BDHS18</strain>
    </source>
</reference>
<keyword evidence="3" id="KW-1185">Reference proteome</keyword>
<dbReference type="AlphaFoldDB" id="A0A838ZJI9"/>
<feature type="transmembrane region" description="Helical" evidence="1">
    <location>
        <begin position="152"/>
        <end position="172"/>
    </location>
</feature>
<dbReference type="PANTHER" id="PTHR30221:SF1">
    <property type="entry name" value="SMALL-CONDUCTANCE MECHANOSENSITIVE CHANNEL"/>
    <property type="match status" value="1"/>
</dbReference>